<dbReference type="EMBL" id="KN824292">
    <property type="protein sequence ID" value="KIM28536.1"/>
    <property type="molecule type" value="Genomic_DNA"/>
</dbReference>
<reference evidence="2" key="2">
    <citation type="submission" date="2015-01" db="EMBL/GenBank/DDBJ databases">
        <title>Evolutionary Origins and Diversification of the Mycorrhizal Mutualists.</title>
        <authorList>
            <consortium name="DOE Joint Genome Institute"/>
            <consortium name="Mycorrhizal Genomics Consortium"/>
            <person name="Kohler A."/>
            <person name="Kuo A."/>
            <person name="Nagy L.G."/>
            <person name="Floudas D."/>
            <person name="Copeland A."/>
            <person name="Barry K.W."/>
            <person name="Cichocki N."/>
            <person name="Veneault-Fourrey C."/>
            <person name="LaButti K."/>
            <person name="Lindquist E.A."/>
            <person name="Lipzen A."/>
            <person name="Lundell T."/>
            <person name="Morin E."/>
            <person name="Murat C."/>
            <person name="Riley R."/>
            <person name="Ohm R."/>
            <person name="Sun H."/>
            <person name="Tunlid A."/>
            <person name="Henrissat B."/>
            <person name="Grigoriev I.V."/>
            <person name="Hibbett D.S."/>
            <person name="Martin F."/>
        </authorList>
    </citation>
    <scope>NUCLEOTIDE SEQUENCE [LARGE SCALE GENOMIC DNA]</scope>
    <source>
        <strain evidence="2">MAFF 305830</strain>
    </source>
</reference>
<evidence type="ECO:0000313" key="1">
    <source>
        <dbReference type="EMBL" id="KIM28536.1"/>
    </source>
</evidence>
<sequence>MTGKQVHGALEADERWGVRASIQTVYSRSPNEILLGIRFQLISENRIDDPTLGHGREFRFGGDEQHSYSKYILFQVMFFQDTIVQEHIRTQSTPLCSFMGLPVDAKWAIGKSFCALCGFLETSVGLLDLNTGQSWIIDMGRRVFSLEIFDAWLIIVMIGQRLEMTAIDIHQLPVERSRYSEVSPYKLPCPEGVAILENTIYHGFWEIQDYRSRARIFLAPGVMDQRLPVREDDTYVLLISQCDKYWGIRFHLSRRNSTLGIIEVCLPGHRCHNVACKTRKDEDDLGELLNSTPPCFQNPTYPLEYQDFGLQVARHSPTISGMPIINQIAGLDSPTMYHELNLSKGLPREDETEVKEYCALADVDGETGMFLTRKSIDSIRYDYGVYWF</sequence>
<keyword evidence="2" id="KW-1185">Reference proteome</keyword>
<evidence type="ECO:0000313" key="2">
    <source>
        <dbReference type="Proteomes" id="UP000054097"/>
    </source>
</evidence>
<proteinExistence type="predicted"/>
<dbReference type="AlphaFoldDB" id="A0A0C3BAR0"/>
<dbReference type="HOGENOM" id="CLU_712063_0_0_1"/>
<gene>
    <name evidence="1" type="ORF">M408DRAFT_8679</name>
</gene>
<organism evidence="1 2">
    <name type="scientific">Serendipita vermifera MAFF 305830</name>
    <dbReference type="NCBI Taxonomy" id="933852"/>
    <lineage>
        <taxon>Eukaryota</taxon>
        <taxon>Fungi</taxon>
        <taxon>Dikarya</taxon>
        <taxon>Basidiomycota</taxon>
        <taxon>Agaricomycotina</taxon>
        <taxon>Agaricomycetes</taxon>
        <taxon>Sebacinales</taxon>
        <taxon>Serendipitaceae</taxon>
        <taxon>Serendipita</taxon>
    </lineage>
</organism>
<reference evidence="1 2" key="1">
    <citation type="submission" date="2014-04" db="EMBL/GenBank/DDBJ databases">
        <authorList>
            <consortium name="DOE Joint Genome Institute"/>
            <person name="Kuo A."/>
            <person name="Zuccaro A."/>
            <person name="Kohler A."/>
            <person name="Nagy L.G."/>
            <person name="Floudas D."/>
            <person name="Copeland A."/>
            <person name="Barry K.W."/>
            <person name="Cichocki N."/>
            <person name="Veneault-Fourrey C."/>
            <person name="LaButti K."/>
            <person name="Lindquist E.A."/>
            <person name="Lipzen A."/>
            <person name="Lundell T."/>
            <person name="Morin E."/>
            <person name="Murat C."/>
            <person name="Sun H."/>
            <person name="Tunlid A."/>
            <person name="Henrissat B."/>
            <person name="Grigoriev I.V."/>
            <person name="Hibbett D.S."/>
            <person name="Martin F."/>
            <person name="Nordberg H.P."/>
            <person name="Cantor M.N."/>
            <person name="Hua S.X."/>
        </authorList>
    </citation>
    <scope>NUCLEOTIDE SEQUENCE [LARGE SCALE GENOMIC DNA]</scope>
    <source>
        <strain evidence="1 2">MAFF 305830</strain>
    </source>
</reference>
<accession>A0A0C3BAR0</accession>
<name>A0A0C3BAR0_SERVB</name>
<dbReference type="Proteomes" id="UP000054097">
    <property type="component" value="Unassembled WGS sequence"/>
</dbReference>
<protein>
    <submittedName>
        <fullName evidence="1">Uncharacterized protein</fullName>
    </submittedName>
</protein>